<evidence type="ECO:0000313" key="2">
    <source>
        <dbReference type="Proteomes" id="UP000043316"/>
    </source>
</evidence>
<protein>
    <submittedName>
        <fullName evidence="1">Uncharacterized protein</fullName>
    </submittedName>
</protein>
<name>A0A0H5LZA1_YERIN</name>
<gene>
    <name evidence="1" type="ORF">ERS008476_03447</name>
</gene>
<proteinExistence type="predicted"/>
<dbReference type="AlphaFoldDB" id="A0A0H5LZA1"/>
<organism evidence="1 2">
    <name type="scientific">Yersinia intermedia</name>
    <dbReference type="NCBI Taxonomy" id="631"/>
    <lineage>
        <taxon>Bacteria</taxon>
        <taxon>Pseudomonadati</taxon>
        <taxon>Pseudomonadota</taxon>
        <taxon>Gammaproteobacteria</taxon>
        <taxon>Enterobacterales</taxon>
        <taxon>Yersiniaceae</taxon>
        <taxon>Yersinia</taxon>
    </lineage>
</organism>
<evidence type="ECO:0000313" key="1">
    <source>
        <dbReference type="EMBL" id="CRY56405.1"/>
    </source>
</evidence>
<sequence>MLAGCLLMGIIKIGLMLTFTDRTQHLMTSEWPIFAEKRNMSIRFSSRGLSHFAAEINGVQYP</sequence>
<accession>A0A0H5LZA1</accession>
<dbReference type="Proteomes" id="UP000043316">
    <property type="component" value="Unassembled WGS sequence"/>
</dbReference>
<dbReference type="EMBL" id="CWJI01000013">
    <property type="protein sequence ID" value="CRY56405.1"/>
    <property type="molecule type" value="Genomic_DNA"/>
</dbReference>
<reference evidence="2" key="1">
    <citation type="submission" date="2015-03" db="EMBL/GenBank/DDBJ databases">
        <authorList>
            <consortium name="Pathogen Informatics"/>
        </authorList>
    </citation>
    <scope>NUCLEOTIDE SEQUENCE [LARGE SCALE GENOMIC DNA]</scope>
    <source>
        <strain evidence="2">R148</strain>
    </source>
</reference>